<name>A0A564YE08_HYMDI</name>
<feature type="region of interest" description="Disordered" evidence="1">
    <location>
        <begin position="252"/>
        <end position="301"/>
    </location>
</feature>
<sequence length="321" mass="35910">MATDGESWQMNLESWRERRRAAARAMTLEIQQTCPPSPPPPQGITEPVNRSVTLPSSSIDIRETLRKFRTLEKLPASGADKRFTTQKDLNSVSNGIVKNSPFLLSDAERAKQFANGNSEKRSPPIRIRLVFNSDCVKADNLGLVVGAEGADDGPPFVIRGLVKDSMAERGNLQVGDELLSVDNLCCTHTSDRPLLIKNLTKLHQELQRLTNKQRPVEVKVFRDKEKDKAKISQTIADRIRINGISTATVETKKDTSQLNTSSHSRIDENKHLQIGTNGRSSSTTLPEPQKPQPINRTERFFPATEQVKLKYEDRYLTSSIP</sequence>
<evidence type="ECO:0000313" key="4">
    <source>
        <dbReference type="Proteomes" id="UP000321570"/>
    </source>
</evidence>
<feature type="domain" description="PDZ" evidence="2">
    <location>
        <begin position="126"/>
        <end position="183"/>
    </location>
</feature>
<dbReference type="AlphaFoldDB" id="A0A564YE08"/>
<accession>A0A564YE08</accession>
<feature type="region of interest" description="Disordered" evidence="1">
    <location>
        <begin position="31"/>
        <end position="50"/>
    </location>
</feature>
<evidence type="ECO:0000313" key="3">
    <source>
        <dbReference type="EMBL" id="VUZ45440.1"/>
    </source>
</evidence>
<dbReference type="Gene3D" id="2.30.42.10">
    <property type="match status" value="1"/>
</dbReference>
<proteinExistence type="predicted"/>
<feature type="compositionally biased region" description="Polar residues" evidence="1">
    <location>
        <begin position="274"/>
        <end position="286"/>
    </location>
</feature>
<keyword evidence="4" id="KW-1185">Reference proteome</keyword>
<dbReference type="EMBL" id="CABIJS010000177">
    <property type="protein sequence ID" value="VUZ45440.1"/>
    <property type="molecule type" value="Genomic_DNA"/>
</dbReference>
<gene>
    <name evidence="3" type="ORF">WMSIL1_LOCUS5556</name>
</gene>
<feature type="non-terminal residue" evidence="3">
    <location>
        <position position="321"/>
    </location>
</feature>
<dbReference type="PROSITE" id="PS50106">
    <property type="entry name" value="PDZ"/>
    <property type="match status" value="1"/>
</dbReference>
<organism evidence="3 4">
    <name type="scientific">Hymenolepis diminuta</name>
    <name type="common">Rat tapeworm</name>
    <dbReference type="NCBI Taxonomy" id="6216"/>
    <lineage>
        <taxon>Eukaryota</taxon>
        <taxon>Metazoa</taxon>
        <taxon>Spiralia</taxon>
        <taxon>Lophotrochozoa</taxon>
        <taxon>Platyhelminthes</taxon>
        <taxon>Cestoda</taxon>
        <taxon>Eucestoda</taxon>
        <taxon>Cyclophyllidea</taxon>
        <taxon>Hymenolepididae</taxon>
        <taxon>Hymenolepis</taxon>
    </lineage>
</organism>
<reference evidence="3 4" key="1">
    <citation type="submission" date="2019-07" db="EMBL/GenBank/DDBJ databases">
        <authorList>
            <person name="Jastrzebski P J."/>
            <person name="Paukszto L."/>
            <person name="Jastrzebski P J."/>
        </authorList>
    </citation>
    <scope>NUCLEOTIDE SEQUENCE [LARGE SCALE GENOMIC DNA]</scope>
    <source>
        <strain evidence="3 4">WMS-il1</strain>
    </source>
</reference>
<dbReference type="InterPro" id="IPR001478">
    <property type="entry name" value="PDZ"/>
</dbReference>
<dbReference type="Proteomes" id="UP000321570">
    <property type="component" value="Unassembled WGS sequence"/>
</dbReference>
<protein>
    <recommendedName>
        <fullName evidence="2">PDZ domain-containing protein</fullName>
    </recommendedName>
</protein>
<evidence type="ECO:0000256" key="1">
    <source>
        <dbReference type="SAM" id="MobiDB-lite"/>
    </source>
</evidence>
<dbReference type="SUPFAM" id="SSF50156">
    <property type="entry name" value="PDZ domain-like"/>
    <property type="match status" value="1"/>
</dbReference>
<evidence type="ECO:0000259" key="2">
    <source>
        <dbReference type="PROSITE" id="PS50106"/>
    </source>
</evidence>
<dbReference type="Pfam" id="PF00595">
    <property type="entry name" value="PDZ"/>
    <property type="match status" value="1"/>
</dbReference>
<dbReference type="SMART" id="SM00228">
    <property type="entry name" value="PDZ"/>
    <property type="match status" value="1"/>
</dbReference>
<dbReference type="InterPro" id="IPR036034">
    <property type="entry name" value="PDZ_sf"/>
</dbReference>
<dbReference type="CDD" id="cd00136">
    <property type="entry name" value="PDZ_canonical"/>
    <property type="match status" value="1"/>
</dbReference>